<dbReference type="RefSeq" id="WP_347307938.1">
    <property type="nucleotide sequence ID" value="NZ_JBAJEX010000004.1"/>
</dbReference>
<evidence type="ECO:0000256" key="1">
    <source>
        <dbReference type="ARBA" id="ARBA00022741"/>
    </source>
</evidence>
<evidence type="ECO:0000256" key="3">
    <source>
        <dbReference type="SAM" id="MobiDB-lite"/>
    </source>
</evidence>
<keyword evidence="6" id="KW-0378">Hydrolase</keyword>
<dbReference type="PANTHER" id="PTHR47962:SF5">
    <property type="entry name" value="ATP-DEPENDENT HELICASE LHR-RELATED"/>
    <property type="match status" value="1"/>
</dbReference>
<dbReference type="EMBL" id="JBAJEX010000004">
    <property type="protein sequence ID" value="MEO1766826.1"/>
    <property type="molecule type" value="Genomic_DNA"/>
</dbReference>
<keyword evidence="1" id="KW-0547">Nucleotide-binding</keyword>
<evidence type="ECO:0000259" key="5">
    <source>
        <dbReference type="PROSITE" id="PS51194"/>
    </source>
</evidence>
<comment type="caution">
    <text evidence="6">The sequence shown here is derived from an EMBL/GenBank/DDBJ whole genome shotgun (WGS) entry which is preliminary data.</text>
</comment>
<dbReference type="Pfam" id="PF00270">
    <property type="entry name" value="DEAD"/>
    <property type="match status" value="1"/>
</dbReference>
<evidence type="ECO:0000313" key="6">
    <source>
        <dbReference type="EMBL" id="MEO1766826.1"/>
    </source>
</evidence>
<dbReference type="InterPro" id="IPR052511">
    <property type="entry name" value="ATP-dep_Helicase"/>
</dbReference>
<dbReference type="PANTHER" id="PTHR47962">
    <property type="entry name" value="ATP-DEPENDENT HELICASE LHR-RELATED-RELATED"/>
    <property type="match status" value="1"/>
</dbReference>
<protein>
    <submittedName>
        <fullName evidence="6">DEAD/DEAH box helicase</fullName>
    </submittedName>
</protein>
<dbReference type="InterPro" id="IPR011545">
    <property type="entry name" value="DEAD/DEAH_box_helicase_dom"/>
</dbReference>
<evidence type="ECO:0000256" key="2">
    <source>
        <dbReference type="ARBA" id="ARBA00022840"/>
    </source>
</evidence>
<gene>
    <name evidence="6" type="ORF">V6E02_06325</name>
</gene>
<keyword evidence="7" id="KW-1185">Reference proteome</keyword>
<dbReference type="Pfam" id="PF09369">
    <property type="entry name" value="MZB"/>
    <property type="match status" value="1"/>
</dbReference>
<dbReference type="SUPFAM" id="SSF52540">
    <property type="entry name" value="P-loop containing nucleoside triphosphate hydrolases"/>
    <property type="match status" value="2"/>
</dbReference>
<sequence>MDVFKLRESLVSDYSSFARSFTSIRADDIRAGVEAAYNSNHFWPEPLIQINPRYKPGDHTSQLAARREILPETAECFPIELYTHQEQAIAFAAKGESFVVTTGTGSGKSLCFFIPIVDAVLRAKRHDSTPRTRAIVIYPMNALANSQREELIKFIGDNSPVSFARYTGQETSEERDRIKDNPPDILLTNFMMLEMLMTRQNETDRKVIENCAGLQFLVLDELHTYRGRQGADVAMLVRRVRERLAPDRLLCIGTSATMSSGGSQDDRNQKVAEVASILFATPISPFNVITEDLDRATDPAQTADSVRPLLGAAIDAGISRSISNEELRTHPLAIWVETRLGITRETGSKWTRAHPRPMAEAARLLASEAGRDERACGEALRTLLLLAASPERNRRPGGSDRAFFAFRLHQFISGAGLVFTTLDVPGSRPVELEGQQFLPSDPTKRLFATYFCRDCGQEYHPVRLIREDGGQKLLPRDIDDMPKTAAGDGQDSSDDDQQAERLGFVLPLSPTDPLEFQGLPEDYPETWIETTRAGEARLKRDYRHLAAERLSVDPGGRVGTGNPVWFMPGKFRYCLRCRAVHGAQGKDSNRLASLSAEGRSSASTILTMSALRWMHGAESRVPEDKRKLLGFTDNRQDAALQSGHFNDFAFVSLLRGAIYRALRNAGPAGLNDSSLGAAVRTALGFDKPPQGDPADSHRREWMQDPQATARDLADAEETLRFVLAYRAWYDQRRGWRYTNPNLEELGLLQTEYVDLDGFCANDALFSNTPALLRDAAPEVRKAVYRCLFDHMRKGLAVDAAALDPQRLNQCKDDALRLLRDPWSIGREERLLGWRWLFVVPPPRNALRGSDEELVLRGGLQTVLGKALRNSRLWGGRPEAASLSRNDYEDLLVALIRAAQSGGFIRRDDNTPFNIPGFRLNAGRIRFRAAADAGTRPNAFFRNLYTAVADLLEHDGCFLFGLEAREHTAQVDGDLRALREARFRFGKPESDSLKSGELLDKARQLGEPNRFLPVMFCSPTMELGVDISALNAVYLRNVPPTPANYVQRAGRAGRSGQAALIVTYCAARSPHDQYFFRDAAGMVHGVVKPPLIDLANQDLIQSHLQAIWLAASRHELDGSISNIVDPSLPRQPVSEAILAALARPVVAEEANRRAVAVLRQVQAHLSPQRAPWFTDAQSYAQAVIANALDAFDRAFNRWRALFTSAERQKQLAQATLDNYTITDRREREDAKRRLRQALDQIDLLLHGHESFSSDFYTYRYLATEGFLPGYNFPRLPLMAYIPGRLDVRRGNTFLQRPRFLALSEFGPRSLVYHEGRAYRVVRARIALSTAEQATADGNLSTRAVRICRHCGAAHFEAHWNDCHACGQSLADATVINGLYRIDNVDTEPTERITANDEERQRQAFELQTVFEWAIRNRRVDARSVRARDSEGDILTLRYGAGATITRINKGLRRRRNPNQFGFLINPRTGWWVKEEADDDEGNDASGEADRLPPQRVVPYVQDHKNALLLQPHGAWSATTLATVQHALKRGIEATYQLEEAELLAEALPDAKNRTGVLFYEAAEGGAGVLTRLVNDPRALAQVARQALHVMHYDVPTDPAAPWPDFAMIDDQPDTRCVAGCYRCLLSYYNQPDHELIDRRDEHARRILWRLAQIETELASDPTMAELPPEPAPAPGWGGQWQQAAARHLPKAPAPAKVRIDGTELLHWPDHYVAVALPDTSRDLQAEWEERGYTFVRFSADPNAWTPMFQRLARLLGLSDGASR</sequence>
<feature type="compositionally biased region" description="Basic and acidic residues" evidence="3">
    <location>
        <begin position="471"/>
        <end position="482"/>
    </location>
</feature>
<dbReference type="PROSITE" id="PS51192">
    <property type="entry name" value="HELICASE_ATP_BIND_1"/>
    <property type="match status" value="1"/>
</dbReference>
<feature type="region of interest" description="Disordered" evidence="3">
    <location>
        <begin position="471"/>
        <end position="497"/>
    </location>
</feature>
<dbReference type="Proteomes" id="UP001482231">
    <property type="component" value="Unassembled WGS sequence"/>
</dbReference>
<dbReference type="InterPro" id="IPR001650">
    <property type="entry name" value="Helicase_C-like"/>
</dbReference>
<dbReference type="SMART" id="SM00490">
    <property type="entry name" value="HELICc"/>
    <property type="match status" value="1"/>
</dbReference>
<name>A0ABV0EE59_9BURK</name>
<dbReference type="Pfam" id="PF00271">
    <property type="entry name" value="Helicase_C"/>
    <property type="match status" value="1"/>
</dbReference>
<proteinExistence type="predicted"/>
<reference evidence="6 7" key="1">
    <citation type="submission" date="2024-02" db="EMBL/GenBank/DDBJ databases">
        <title>New thermophilic sulfur-oxidizing bacteria from a hot springs of the Uzon caldera (Kamchatka, Russia).</title>
        <authorList>
            <person name="Dukat A.M."/>
            <person name="Elcheninov A.G."/>
            <person name="Frolov E.N."/>
        </authorList>
    </citation>
    <scope>NUCLEOTIDE SEQUENCE [LARGE SCALE GENOMIC DNA]</scope>
    <source>
        <strain evidence="6 7">AK1</strain>
    </source>
</reference>
<dbReference type="GO" id="GO:0004386">
    <property type="term" value="F:helicase activity"/>
    <property type="evidence" value="ECO:0007669"/>
    <property type="project" value="UniProtKB-KW"/>
</dbReference>
<dbReference type="SMART" id="SM00487">
    <property type="entry name" value="DEXDc"/>
    <property type="match status" value="1"/>
</dbReference>
<feature type="domain" description="Helicase ATP-binding" evidence="4">
    <location>
        <begin position="89"/>
        <end position="276"/>
    </location>
</feature>
<accession>A0ABV0EE59</accession>
<keyword evidence="2" id="KW-0067">ATP-binding</keyword>
<dbReference type="Gene3D" id="3.40.50.300">
    <property type="entry name" value="P-loop containing nucleotide triphosphate hydrolases"/>
    <property type="match status" value="2"/>
</dbReference>
<evidence type="ECO:0000259" key="4">
    <source>
        <dbReference type="PROSITE" id="PS51192"/>
    </source>
</evidence>
<dbReference type="InterPro" id="IPR027417">
    <property type="entry name" value="P-loop_NTPase"/>
</dbReference>
<keyword evidence="6" id="KW-0347">Helicase</keyword>
<dbReference type="InterPro" id="IPR014001">
    <property type="entry name" value="Helicase_ATP-bd"/>
</dbReference>
<organism evidence="6 7">
    <name type="scientific">Thiobacter aerophilum</name>
    <dbReference type="NCBI Taxonomy" id="3121275"/>
    <lineage>
        <taxon>Bacteria</taxon>
        <taxon>Pseudomonadati</taxon>
        <taxon>Pseudomonadota</taxon>
        <taxon>Betaproteobacteria</taxon>
        <taxon>Burkholderiales</taxon>
        <taxon>Thiobacteraceae</taxon>
        <taxon>Thiobacter</taxon>
    </lineage>
</organism>
<dbReference type="CDD" id="cd17923">
    <property type="entry name" value="DEXHc_Hrq1-like"/>
    <property type="match status" value="1"/>
</dbReference>
<dbReference type="PROSITE" id="PS51194">
    <property type="entry name" value="HELICASE_CTER"/>
    <property type="match status" value="1"/>
</dbReference>
<feature type="domain" description="Helicase C-terminal" evidence="5">
    <location>
        <begin position="942"/>
        <end position="1099"/>
    </location>
</feature>
<dbReference type="InterPro" id="IPR018973">
    <property type="entry name" value="MZB"/>
</dbReference>
<evidence type="ECO:0000313" key="7">
    <source>
        <dbReference type="Proteomes" id="UP001482231"/>
    </source>
</evidence>